<organism evidence="2 3">
    <name type="scientific">Pseudomonas vranovensis</name>
    <dbReference type="NCBI Taxonomy" id="321661"/>
    <lineage>
        <taxon>Bacteria</taxon>
        <taxon>Pseudomonadati</taxon>
        <taxon>Pseudomonadota</taxon>
        <taxon>Gammaproteobacteria</taxon>
        <taxon>Pseudomonadales</taxon>
        <taxon>Pseudomonadaceae</taxon>
        <taxon>Pseudomonas</taxon>
    </lineage>
</organism>
<proteinExistence type="predicted"/>
<comment type="caution">
    <text evidence="2">The sequence shown here is derived from an EMBL/GenBank/DDBJ whole genome shotgun (WGS) entry which is preliminary data.</text>
</comment>
<gene>
    <name evidence="2" type="ORF">BHU25_25085</name>
</gene>
<dbReference type="STRING" id="1292031.GCA_000425805_02740"/>
<dbReference type="InterPro" id="IPR011201">
    <property type="entry name" value="Zinc-ribbon_6_bact"/>
</dbReference>
<dbReference type="Pfam" id="PF10005">
    <property type="entry name" value="Zn_ribbon_DZR_6"/>
    <property type="match status" value="1"/>
</dbReference>
<dbReference type="EMBL" id="MOAM01000046">
    <property type="protein sequence ID" value="ROL62939.1"/>
    <property type="molecule type" value="Genomic_DNA"/>
</dbReference>
<dbReference type="AlphaFoldDB" id="A0A423CUD7"/>
<evidence type="ECO:0000313" key="2">
    <source>
        <dbReference type="EMBL" id="ROL62939.1"/>
    </source>
</evidence>
<dbReference type="PIRSF" id="PIRSF012641">
    <property type="entry name" value="UCP012641"/>
    <property type="match status" value="1"/>
</dbReference>
<name>A0A423CUD7_9PSED</name>
<accession>A0A423CUD7</accession>
<feature type="domain" description="Zinc-ribbon" evidence="1">
    <location>
        <begin position="27"/>
        <end position="118"/>
    </location>
</feature>
<reference evidence="2 3" key="1">
    <citation type="submission" date="2016-10" db="EMBL/GenBank/DDBJ databases">
        <title>Comparative genome analysis of multiple Pseudomonas spp. focuses on biocontrol and plant growth promoting traits.</title>
        <authorList>
            <person name="Tao X.-Y."/>
            <person name="Taylor C.G."/>
        </authorList>
    </citation>
    <scope>NUCLEOTIDE SEQUENCE [LARGE SCALE GENOMIC DNA]</scope>
    <source>
        <strain evidence="2 3">15D11</strain>
    </source>
</reference>
<evidence type="ECO:0000259" key="1">
    <source>
        <dbReference type="Pfam" id="PF10005"/>
    </source>
</evidence>
<dbReference type="Proteomes" id="UP000285286">
    <property type="component" value="Unassembled WGS sequence"/>
</dbReference>
<dbReference type="RefSeq" id="WP_123568146.1">
    <property type="nucleotide sequence ID" value="NZ_MOAM01000046.1"/>
</dbReference>
<dbReference type="Pfam" id="PF15887">
    <property type="entry name" value="Peptidase_Mx"/>
    <property type="match status" value="1"/>
</dbReference>
<sequence length="390" mass="44189">MYRFFEQLGARIAAPFVSQQQHPDRVWQCQCGQSVFFRNSQCLACQSALGYWPSGNRVASLLPGPAEGLWLLDGEPEAGPLRRCANLDTPAACNWLLAEHEPDNLCLACRLNRTIPDLGIAENQPRWRKLETAKRRLTAQLLHLGLPVEPKSAEGGPGLAFDFIGVDHEGNAPITGHANGLITLDVREADDDWRERVRVQLHEPYRTLLGHLRHEVGHYYWDRLIADSHWLDGFRDLFGDERESYSEALERHYQQGAPSDWAAAHVSAYATMHPWEDWAETWAHYLHMTDALDTALALGMNASSLELDFPPFTREDLYRPDDPGAKEFLAFINAWVELSAMLNELSRSMGQVDFYPFVLGKPVVAKLHFIHLRVNQPTPPIRDQADVELP</sequence>
<protein>
    <recommendedName>
        <fullName evidence="1">Zinc-ribbon domain-containing protein</fullName>
    </recommendedName>
</protein>
<evidence type="ECO:0000313" key="3">
    <source>
        <dbReference type="Proteomes" id="UP000285286"/>
    </source>
</evidence>
<keyword evidence="3" id="KW-1185">Reference proteome</keyword>
<dbReference type="InterPro" id="IPR031321">
    <property type="entry name" value="UCP012641"/>
</dbReference>